<dbReference type="Pfam" id="PF07866">
    <property type="entry name" value="DUF1653"/>
    <property type="match status" value="1"/>
</dbReference>
<gene>
    <name evidence="2" type="ORF">C6P64_14720</name>
</gene>
<dbReference type="AlphaFoldDB" id="A0A2S9K1R5"/>
<protein>
    <submittedName>
        <fullName evidence="2">DUF1653 domain-containing protein</fullName>
    </submittedName>
</protein>
<keyword evidence="3" id="KW-1185">Reference proteome</keyword>
<dbReference type="Proteomes" id="UP000238589">
    <property type="component" value="Unassembled WGS sequence"/>
</dbReference>
<proteinExistence type="predicted"/>
<evidence type="ECO:0000259" key="1">
    <source>
        <dbReference type="Pfam" id="PF07866"/>
    </source>
</evidence>
<organism evidence="2 3">
    <name type="scientific">Malikia granosa</name>
    <dbReference type="NCBI Taxonomy" id="263067"/>
    <lineage>
        <taxon>Bacteria</taxon>
        <taxon>Pseudomonadati</taxon>
        <taxon>Pseudomonadota</taxon>
        <taxon>Betaproteobacteria</taxon>
        <taxon>Burkholderiales</taxon>
        <taxon>Comamonadaceae</taxon>
        <taxon>Malikia</taxon>
    </lineage>
</organism>
<reference evidence="2 3" key="1">
    <citation type="submission" date="2018-03" db="EMBL/GenBank/DDBJ databases">
        <title>Comparative genomics illustrates the genes involved in a hyperalkaliphilic mechanisms of Serpentinomonas isolated from highly-alkaline calcium-rich serpentinized springs.</title>
        <authorList>
            <person name="Suzuki S."/>
            <person name="Ishii S."/>
            <person name="Walworth N."/>
            <person name="Bird L."/>
            <person name="Kuenen J.G."/>
            <person name="Nealson K.H."/>
        </authorList>
    </citation>
    <scope>NUCLEOTIDE SEQUENCE [LARGE SCALE GENOMIC DNA]</scope>
    <source>
        <strain evidence="2 3">P1</strain>
    </source>
</reference>
<evidence type="ECO:0000313" key="2">
    <source>
        <dbReference type="EMBL" id="PRD64390.1"/>
    </source>
</evidence>
<comment type="caution">
    <text evidence="2">The sequence shown here is derived from an EMBL/GenBank/DDBJ whole genome shotgun (WGS) entry which is preliminary data.</text>
</comment>
<name>A0A2S9K1R5_9BURK</name>
<dbReference type="EMBL" id="PVLQ01000071">
    <property type="protein sequence ID" value="PRD64390.1"/>
    <property type="molecule type" value="Genomic_DNA"/>
</dbReference>
<feature type="domain" description="DUF1653" evidence="1">
    <location>
        <begin position="17"/>
        <end position="76"/>
    </location>
</feature>
<dbReference type="OrthoDB" id="371169at2"/>
<dbReference type="RefSeq" id="WP_105749314.1">
    <property type="nucleotide sequence ID" value="NZ_PVLQ01000071.1"/>
</dbReference>
<dbReference type="InterPro" id="IPR037135">
    <property type="entry name" value="DUF1653-like_dom_sf"/>
</dbReference>
<sequence length="82" mass="9087">MIFQAPGAGQFKPGTRLRHYKGGLYVVVGTCLIEATLKPGILYQPQQGDMQHVTWMRPISDFQETVVTADGKVPRFVILDPA</sequence>
<dbReference type="InterPro" id="IPR023387">
    <property type="entry name" value="DUF1653-like_dom"/>
</dbReference>
<dbReference type="Gene3D" id="2.30.30.320">
    <property type="entry name" value="DUF1653-like domain"/>
    <property type="match status" value="1"/>
</dbReference>
<evidence type="ECO:0000313" key="3">
    <source>
        <dbReference type="Proteomes" id="UP000238589"/>
    </source>
</evidence>
<accession>A0A2S9K1R5</accession>